<evidence type="ECO:0000313" key="2">
    <source>
        <dbReference type="Proteomes" id="UP001217485"/>
    </source>
</evidence>
<evidence type="ECO:0008006" key="3">
    <source>
        <dbReference type="Google" id="ProtNLM"/>
    </source>
</evidence>
<dbReference type="Proteomes" id="UP001217485">
    <property type="component" value="Unassembled WGS sequence"/>
</dbReference>
<protein>
    <recommendedName>
        <fullName evidence="3">Secreted protein</fullName>
    </recommendedName>
</protein>
<sequence length="237" mass="24710">MKRAPGGTAIYRFGIAGITLRVADRAHPVGRRGVAMRMNLLPGRAVWLLALALSLTAACGTAPAAESPAREDIFRAAGPNEFILLTARGELVSADIEPGRVVGPDVNLGVYAADRGRDGQTVRGVAFDQAVNVTATGQRAAGTVGAMPLELSVTRAEAGLHARGLLAGALSDYRLDERQLTGTIGRCSYELTRTGRTYEGSRSCEGRPHHATVLLPRGLSSWSDAALAASLGLLLGA</sequence>
<dbReference type="EMBL" id="JAQNDK010000001">
    <property type="protein sequence ID" value="MDC0676840.1"/>
    <property type="molecule type" value="Genomic_DNA"/>
</dbReference>
<evidence type="ECO:0000313" key="1">
    <source>
        <dbReference type="EMBL" id="MDC0676840.1"/>
    </source>
</evidence>
<reference evidence="1 2" key="1">
    <citation type="submission" date="2023-01" db="EMBL/GenBank/DDBJ databases">
        <title>Minimal conservation of predation-associated metabolite biosynthetic gene clusters underscores biosynthetic potential of Myxococcota including descriptions for ten novel species: Archangium lansinium sp. nov., Myxococcus landrumus sp. nov., Nannocystis bai.</title>
        <authorList>
            <person name="Ahearne A."/>
            <person name="Stevens C."/>
            <person name="Dowd S."/>
        </authorList>
    </citation>
    <scope>NUCLEOTIDE SEQUENCE [LARGE SCALE GENOMIC DNA]</scope>
    <source>
        <strain evidence="1 2">WIWO2</strain>
    </source>
</reference>
<dbReference type="RefSeq" id="WP_272093614.1">
    <property type="nucleotide sequence ID" value="NZ_JAQNDK010000001.1"/>
</dbReference>
<gene>
    <name evidence="1" type="ORF">POL72_03740</name>
</gene>
<accession>A0ABT5BTD8</accession>
<organism evidence="1 2">
    <name type="scientific">Sorangium atrum</name>
    <dbReference type="NCBI Taxonomy" id="2995308"/>
    <lineage>
        <taxon>Bacteria</taxon>
        <taxon>Pseudomonadati</taxon>
        <taxon>Myxococcota</taxon>
        <taxon>Polyangia</taxon>
        <taxon>Polyangiales</taxon>
        <taxon>Polyangiaceae</taxon>
        <taxon>Sorangium</taxon>
    </lineage>
</organism>
<proteinExistence type="predicted"/>
<comment type="caution">
    <text evidence="1">The sequence shown here is derived from an EMBL/GenBank/DDBJ whole genome shotgun (WGS) entry which is preliminary data.</text>
</comment>
<name>A0ABT5BTD8_9BACT</name>
<keyword evidence="2" id="KW-1185">Reference proteome</keyword>